<evidence type="ECO:0000313" key="4">
    <source>
        <dbReference type="Proteomes" id="UP001597344"/>
    </source>
</evidence>
<evidence type="ECO:0000256" key="1">
    <source>
        <dbReference type="SAM" id="SignalP"/>
    </source>
</evidence>
<organism evidence="3 4">
    <name type="scientific">Aquimarina celericrescens</name>
    <dbReference type="NCBI Taxonomy" id="1964542"/>
    <lineage>
        <taxon>Bacteria</taxon>
        <taxon>Pseudomonadati</taxon>
        <taxon>Bacteroidota</taxon>
        <taxon>Flavobacteriia</taxon>
        <taxon>Flavobacteriales</taxon>
        <taxon>Flavobacteriaceae</taxon>
        <taxon>Aquimarina</taxon>
    </lineage>
</organism>
<name>A0ABW5AXR1_9FLAO</name>
<dbReference type="InterPro" id="IPR046478">
    <property type="entry name" value="DUF6799"/>
</dbReference>
<evidence type="ECO:0000313" key="3">
    <source>
        <dbReference type="EMBL" id="MFD2187501.1"/>
    </source>
</evidence>
<feature type="signal peptide" evidence="1">
    <location>
        <begin position="1"/>
        <end position="19"/>
    </location>
</feature>
<evidence type="ECO:0000259" key="2">
    <source>
        <dbReference type="Pfam" id="PF20606"/>
    </source>
</evidence>
<feature type="domain" description="DUF6799" evidence="2">
    <location>
        <begin position="28"/>
        <end position="83"/>
    </location>
</feature>
<dbReference type="EMBL" id="JBHUHY010000013">
    <property type="protein sequence ID" value="MFD2187501.1"/>
    <property type="molecule type" value="Genomic_DNA"/>
</dbReference>
<sequence length="204" mass="24105">MRKIVLFFTMVFTIVTVLAQNLDQVNLMYVDGDMIKIKDGDQEQLQESTMLADCTTLYPDGTFKTADGEQFRLKDGECLDMYGIRYRNEYQYRYKVKKENKGLSQTQLQNKYQNRFHYLRVDGNVFKIQNLAQNRVRKPITLENKIIVDPFGTYQTPDQQEIRFNDGELLNMKGVKYDGIYEYRKVLAQMNKTQQKNKKSDALR</sequence>
<feature type="chain" id="PRO_5045182986" evidence="1">
    <location>
        <begin position="20"/>
        <end position="204"/>
    </location>
</feature>
<keyword evidence="1" id="KW-0732">Signal</keyword>
<dbReference type="RefSeq" id="WP_378320502.1">
    <property type="nucleotide sequence ID" value="NZ_JBHUHY010000013.1"/>
</dbReference>
<dbReference type="Proteomes" id="UP001597344">
    <property type="component" value="Unassembled WGS sequence"/>
</dbReference>
<protein>
    <submittedName>
        <fullName evidence="3">DUF6799 domain-containing protein</fullName>
    </submittedName>
</protein>
<proteinExistence type="predicted"/>
<comment type="caution">
    <text evidence="3">The sequence shown here is derived from an EMBL/GenBank/DDBJ whole genome shotgun (WGS) entry which is preliminary data.</text>
</comment>
<keyword evidence="4" id="KW-1185">Reference proteome</keyword>
<dbReference type="Pfam" id="PF20606">
    <property type="entry name" value="DUF6799"/>
    <property type="match status" value="1"/>
</dbReference>
<reference evidence="4" key="1">
    <citation type="journal article" date="2019" name="Int. J. Syst. Evol. Microbiol.">
        <title>The Global Catalogue of Microorganisms (GCM) 10K type strain sequencing project: providing services to taxonomists for standard genome sequencing and annotation.</title>
        <authorList>
            <consortium name="The Broad Institute Genomics Platform"/>
            <consortium name="The Broad Institute Genome Sequencing Center for Infectious Disease"/>
            <person name="Wu L."/>
            <person name="Ma J."/>
        </authorList>
    </citation>
    <scope>NUCLEOTIDE SEQUENCE [LARGE SCALE GENOMIC DNA]</scope>
    <source>
        <strain evidence="4">DT92</strain>
    </source>
</reference>
<accession>A0ABW5AXR1</accession>
<gene>
    <name evidence="3" type="ORF">ACFSJT_11940</name>
</gene>